<dbReference type="Gene3D" id="1.10.10.60">
    <property type="entry name" value="Homeodomain-like"/>
    <property type="match status" value="1"/>
</dbReference>
<gene>
    <name evidence="2" type="ORF">FRZ44_38240</name>
</gene>
<organism evidence="2 3">
    <name type="scientific">Hypericibacter terrae</name>
    <dbReference type="NCBI Taxonomy" id="2602015"/>
    <lineage>
        <taxon>Bacteria</taxon>
        <taxon>Pseudomonadati</taxon>
        <taxon>Pseudomonadota</taxon>
        <taxon>Alphaproteobacteria</taxon>
        <taxon>Rhodospirillales</taxon>
        <taxon>Dongiaceae</taxon>
        <taxon>Hypericibacter</taxon>
    </lineage>
</organism>
<accession>A0A5J6MMX9</accession>
<evidence type="ECO:0000256" key="1">
    <source>
        <dbReference type="SAM" id="MobiDB-lite"/>
    </source>
</evidence>
<sequence>MGNESELWTEARMELLRRLWGQRYTASQIAATMGVTRNQVIGKAHRMGLASRPSPIIRAPAAGVIPPRAAPKPCPPDPEGHRGMIPPPDRDPDAAWNGPTSPPPLPRAPIPVRAEAPKPMPAALVEGRGRWRPLIEAGPRDCRWPQGDLREGTLRFCCAGTELGHVYCAEHETAARGRGLASLERYDPEAKAA</sequence>
<evidence type="ECO:0008006" key="4">
    <source>
        <dbReference type="Google" id="ProtNLM"/>
    </source>
</evidence>
<dbReference type="AlphaFoldDB" id="A0A5J6MMX9"/>
<feature type="compositionally biased region" description="Pro residues" evidence="1">
    <location>
        <begin position="68"/>
        <end position="77"/>
    </location>
</feature>
<evidence type="ECO:0000313" key="2">
    <source>
        <dbReference type="EMBL" id="QEX18517.1"/>
    </source>
</evidence>
<keyword evidence="3" id="KW-1185">Reference proteome</keyword>
<feature type="compositionally biased region" description="Basic and acidic residues" evidence="1">
    <location>
        <begin position="78"/>
        <end position="93"/>
    </location>
</feature>
<reference evidence="2 3" key="1">
    <citation type="submission" date="2019-08" db="EMBL/GenBank/DDBJ databases">
        <title>Hyperibacter terrae gen. nov., sp. nov. and Hyperibacter viscosus sp. nov., two new members in the family Rhodospirillaceae isolated from the rhizosphere of Hypericum perforatum.</title>
        <authorList>
            <person name="Noviana Z."/>
        </authorList>
    </citation>
    <scope>NUCLEOTIDE SEQUENCE [LARGE SCALE GENOMIC DNA]</scope>
    <source>
        <strain evidence="2 3">R5913</strain>
    </source>
</reference>
<proteinExistence type="predicted"/>
<evidence type="ECO:0000313" key="3">
    <source>
        <dbReference type="Proteomes" id="UP000326202"/>
    </source>
</evidence>
<dbReference type="EMBL" id="CP042906">
    <property type="protein sequence ID" value="QEX18517.1"/>
    <property type="molecule type" value="Genomic_DNA"/>
</dbReference>
<feature type="region of interest" description="Disordered" evidence="1">
    <location>
        <begin position="64"/>
        <end position="112"/>
    </location>
</feature>
<dbReference type="InterPro" id="IPR011681">
    <property type="entry name" value="GcrA"/>
</dbReference>
<name>A0A5J6MMX9_9PROT</name>
<dbReference type="RefSeq" id="WP_191908193.1">
    <property type="nucleotide sequence ID" value="NZ_CP042906.1"/>
</dbReference>
<protein>
    <recommendedName>
        <fullName evidence="4">GcrA cell cycle regulator</fullName>
    </recommendedName>
</protein>
<dbReference type="Pfam" id="PF07750">
    <property type="entry name" value="GcrA"/>
    <property type="match status" value="1"/>
</dbReference>
<feature type="compositionally biased region" description="Pro residues" evidence="1">
    <location>
        <begin position="100"/>
        <end position="109"/>
    </location>
</feature>
<dbReference type="KEGG" id="htq:FRZ44_38240"/>
<dbReference type="Proteomes" id="UP000326202">
    <property type="component" value="Chromosome"/>
</dbReference>